<evidence type="ECO:0000313" key="4">
    <source>
        <dbReference type="Proteomes" id="UP000538666"/>
    </source>
</evidence>
<sequence length="242" mass="27192">MEFDNALLRMILEKAPVGLALLDLDRTVRYCNPEFRKIYGWDDDEIIGTKLPIPDHQKKNYLDLVDDLRSGKPFVGLETVRIRKDGTEFYARISGAPVFDSAGNVDGFVASIAVSEANHSEQLELRNLEYLIQGASDFMCVADLDMRVLFVNDPGRRMIGLRPDDEIDGTALREFFANESRNRLTDIFRSLRPTETSVSAQMHLKHRETGLLIPVSSSIYMVNDPHTGEPISIGCVAKSLTD</sequence>
<reference evidence="3 4" key="1">
    <citation type="submission" date="2020-08" db="EMBL/GenBank/DDBJ databases">
        <title>Genomic Encyclopedia of Type Strains, Phase IV (KMG-IV): sequencing the most valuable type-strain genomes for metagenomic binning, comparative biology and taxonomic classification.</title>
        <authorList>
            <person name="Goeker M."/>
        </authorList>
    </citation>
    <scope>NUCLEOTIDE SEQUENCE [LARGE SCALE GENOMIC DNA]</scope>
    <source>
        <strain evidence="3 4">DSM 103733</strain>
    </source>
</reference>
<dbReference type="InterPro" id="IPR052155">
    <property type="entry name" value="Biofilm_reg_signaling"/>
</dbReference>
<feature type="domain" description="PAS" evidence="1">
    <location>
        <begin position="4"/>
        <end position="48"/>
    </location>
</feature>
<dbReference type="GO" id="GO:0006355">
    <property type="term" value="P:regulation of DNA-templated transcription"/>
    <property type="evidence" value="ECO:0007669"/>
    <property type="project" value="InterPro"/>
</dbReference>
<dbReference type="Proteomes" id="UP000538666">
    <property type="component" value="Unassembled WGS sequence"/>
</dbReference>
<evidence type="ECO:0000313" key="3">
    <source>
        <dbReference type="EMBL" id="MBB6143726.1"/>
    </source>
</evidence>
<dbReference type="EMBL" id="JACHEK010000003">
    <property type="protein sequence ID" value="MBB6143726.1"/>
    <property type="molecule type" value="Genomic_DNA"/>
</dbReference>
<dbReference type="InterPro" id="IPR000014">
    <property type="entry name" value="PAS"/>
</dbReference>
<comment type="caution">
    <text evidence="3">The sequence shown here is derived from an EMBL/GenBank/DDBJ whole genome shotgun (WGS) entry which is preliminary data.</text>
</comment>
<dbReference type="RefSeq" id="WP_050058679.1">
    <property type="nucleotide sequence ID" value="NZ_JACHEK010000003.1"/>
</dbReference>
<gene>
    <name evidence="3" type="ORF">HNQ77_001675</name>
</gene>
<feature type="domain" description="PAS" evidence="1">
    <location>
        <begin position="124"/>
        <end position="195"/>
    </location>
</feature>
<dbReference type="InterPro" id="IPR000700">
    <property type="entry name" value="PAS-assoc_C"/>
</dbReference>
<accession>A0A841JQX2</accession>
<dbReference type="Pfam" id="PF13426">
    <property type="entry name" value="PAS_9"/>
    <property type="match status" value="1"/>
</dbReference>
<dbReference type="PROSITE" id="PS50113">
    <property type="entry name" value="PAC"/>
    <property type="match status" value="1"/>
</dbReference>
<dbReference type="AlphaFoldDB" id="A0A841JQX2"/>
<dbReference type="Pfam" id="PF00989">
    <property type="entry name" value="PAS"/>
    <property type="match status" value="1"/>
</dbReference>
<keyword evidence="4" id="KW-1185">Reference proteome</keyword>
<dbReference type="PANTHER" id="PTHR44757:SF2">
    <property type="entry name" value="BIOFILM ARCHITECTURE MAINTENANCE PROTEIN MBAA"/>
    <property type="match status" value="1"/>
</dbReference>
<dbReference type="InterPro" id="IPR013767">
    <property type="entry name" value="PAS_fold"/>
</dbReference>
<dbReference type="OrthoDB" id="103077at2"/>
<dbReference type="SUPFAM" id="SSF55785">
    <property type="entry name" value="PYP-like sensor domain (PAS domain)"/>
    <property type="match status" value="2"/>
</dbReference>
<dbReference type="PANTHER" id="PTHR44757">
    <property type="entry name" value="DIGUANYLATE CYCLASE DGCP"/>
    <property type="match status" value="1"/>
</dbReference>
<feature type="domain" description="PAC" evidence="2">
    <location>
        <begin position="75"/>
        <end position="127"/>
    </location>
</feature>
<protein>
    <submittedName>
        <fullName evidence="3">PAS domain S-box-containing protein</fullName>
    </submittedName>
</protein>
<dbReference type="CDD" id="cd00130">
    <property type="entry name" value="PAS"/>
    <property type="match status" value="2"/>
</dbReference>
<dbReference type="SMART" id="SM00091">
    <property type="entry name" value="PAS"/>
    <property type="match status" value="2"/>
</dbReference>
<dbReference type="NCBIfam" id="TIGR00229">
    <property type="entry name" value="sensory_box"/>
    <property type="match status" value="2"/>
</dbReference>
<proteinExistence type="predicted"/>
<dbReference type="Gene3D" id="3.30.450.20">
    <property type="entry name" value="PAS domain"/>
    <property type="match status" value="2"/>
</dbReference>
<dbReference type="InterPro" id="IPR035965">
    <property type="entry name" value="PAS-like_dom_sf"/>
</dbReference>
<organism evidence="3 4">
    <name type="scientific">Silvibacterium bohemicum</name>
    <dbReference type="NCBI Taxonomy" id="1577686"/>
    <lineage>
        <taxon>Bacteria</taxon>
        <taxon>Pseudomonadati</taxon>
        <taxon>Acidobacteriota</taxon>
        <taxon>Terriglobia</taxon>
        <taxon>Terriglobales</taxon>
        <taxon>Acidobacteriaceae</taxon>
        <taxon>Silvibacterium</taxon>
    </lineage>
</organism>
<dbReference type="PROSITE" id="PS50112">
    <property type="entry name" value="PAS"/>
    <property type="match status" value="2"/>
</dbReference>
<evidence type="ECO:0000259" key="2">
    <source>
        <dbReference type="PROSITE" id="PS50113"/>
    </source>
</evidence>
<evidence type="ECO:0000259" key="1">
    <source>
        <dbReference type="PROSITE" id="PS50112"/>
    </source>
</evidence>
<name>A0A841JQX2_9BACT</name>